<name>A0A8D8C783_CULPI</name>
<sequence length="104" mass="11262">MRPRLCSGFRTKTPPSRPNSARTSTPPSPWPASTKRSKMNSSLWKPNSSSSLTTRSACRPNIPATTPRPSPPSRKTSSRRGTCSRKSPPCATINCRPAATCSTF</sequence>
<protein>
    <submittedName>
        <fullName evidence="2">(northern house mosquito) hypothetical protein</fullName>
    </submittedName>
</protein>
<feature type="region of interest" description="Disordered" evidence="1">
    <location>
        <begin position="1"/>
        <end position="89"/>
    </location>
</feature>
<dbReference type="AlphaFoldDB" id="A0A8D8C783"/>
<dbReference type="EMBL" id="HBUE01111025">
    <property type="protein sequence ID" value="CAG6488858.1"/>
    <property type="molecule type" value="Transcribed_RNA"/>
</dbReference>
<feature type="compositionally biased region" description="Low complexity" evidence="1">
    <location>
        <begin position="40"/>
        <end position="52"/>
    </location>
</feature>
<evidence type="ECO:0000313" key="2">
    <source>
        <dbReference type="EMBL" id="CAG6488858.1"/>
    </source>
</evidence>
<evidence type="ECO:0000256" key="1">
    <source>
        <dbReference type="SAM" id="MobiDB-lite"/>
    </source>
</evidence>
<reference evidence="2" key="1">
    <citation type="submission" date="2021-05" db="EMBL/GenBank/DDBJ databases">
        <authorList>
            <person name="Alioto T."/>
            <person name="Alioto T."/>
            <person name="Gomez Garrido J."/>
        </authorList>
    </citation>
    <scope>NUCLEOTIDE SEQUENCE</scope>
</reference>
<proteinExistence type="predicted"/>
<organism evidence="2">
    <name type="scientific">Culex pipiens</name>
    <name type="common">House mosquito</name>
    <dbReference type="NCBI Taxonomy" id="7175"/>
    <lineage>
        <taxon>Eukaryota</taxon>
        <taxon>Metazoa</taxon>
        <taxon>Ecdysozoa</taxon>
        <taxon>Arthropoda</taxon>
        <taxon>Hexapoda</taxon>
        <taxon>Insecta</taxon>
        <taxon>Pterygota</taxon>
        <taxon>Neoptera</taxon>
        <taxon>Endopterygota</taxon>
        <taxon>Diptera</taxon>
        <taxon>Nematocera</taxon>
        <taxon>Culicoidea</taxon>
        <taxon>Culicidae</taxon>
        <taxon>Culicinae</taxon>
        <taxon>Culicini</taxon>
        <taxon>Culex</taxon>
        <taxon>Culex</taxon>
    </lineage>
</organism>
<accession>A0A8D8C783</accession>